<dbReference type="InterPro" id="IPR002509">
    <property type="entry name" value="NODB_dom"/>
</dbReference>
<dbReference type="GO" id="GO:0005975">
    <property type="term" value="P:carbohydrate metabolic process"/>
    <property type="evidence" value="ECO:0007669"/>
    <property type="project" value="InterPro"/>
</dbReference>
<evidence type="ECO:0000259" key="1">
    <source>
        <dbReference type="PROSITE" id="PS51677"/>
    </source>
</evidence>
<dbReference type="GO" id="GO:0016810">
    <property type="term" value="F:hydrolase activity, acting on carbon-nitrogen (but not peptide) bonds"/>
    <property type="evidence" value="ECO:0007669"/>
    <property type="project" value="InterPro"/>
</dbReference>
<evidence type="ECO:0000313" key="3">
    <source>
        <dbReference type="Proteomes" id="UP000321204"/>
    </source>
</evidence>
<dbReference type="OrthoDB" id="837450at2"/>
<dbReference type="Gene3D" id="3.20.20.370">
    <property type="entry name" value="Glycoside hydrolase/deacetylase"/>
    <property type="match status" value="1"/>
</dbReference>
<dbReference type="PANTHER" id="PTHR10587:SF125">
    <property type="entry name" value="POLYSACCHARIDE DEACETYLASE YHEN-RELATED"/>
    <property type="match status" value="1"/>
</dbReference>
<name>A0A5B8UM68_9BACT</name>
<accession>A0A5B8UM68</accession>
<dbReference type="AlphaFoldDB" id="A0A5B8UM68"/>
<organism evidence="2 3">
    <name type="scientific">Flavisolibacter ginsenosidimutans</name>
    <dbReference type="NCBI Taxonomy" id="661481"/>
    <lineage>
        <taxon>Bacteria</taxon>
        <taxon>Pseudomonadati</taxon>
        <taxon>Bacteroidota</taxon>
        <taxon>Chitinophagia</taxon>
        <taxon>Chitinophagales</taxon>
        <taxon>Chitinophagaceae</taxon>
        <taxon>Flavisolibacter</taxon>
    </lineage>
</organism>
<dbReference type="KEGG" id="fgg:FSB75_15700"/>
<keyword evidence="3" id="KW-1185">Reference proteome</keyword>
<proteinExistence type="predicted"/>
<reference evidence="2 3" key="1">
    <citation type="journal article" date="2015" name="Int. J. Syst. Evol. Microbiol.">
        <title>Flavisolibacter ginsenosidimutans sp. nov., with ginsenoside-converting activity isolated from soil used for cultivating ginseng.</title>
        <authorList>
            <person name="Zhao Y."/>
            <person name="Liu Q."/>
            <person name="Kang M.S."/>
            <person name="Jin F."/>
            <person name="Yu H."/>
            <person name="Im W.T."/>
        </authorList>
    </citation>
    <scope>NUCLEOTIDE SEQUENCE [LARGE SCALE GENOMIC DNA]</scope>
    <source>
        <strain evidence="2 3">Gsoil 636</strain>
    </source>
</reference>
<dbReference type="SUPFAM" id="SSF88713">
    <property type="entry name" value="Glycoside hydrolase/deacetylase"/>
    <property type="match status" value="1"/>
</dbReference>
<dbReference type="RefSeq" id="WP_146789427.1">
    <property type="nucleotide sequence ID" value="NZ_BAABIO010000003.1"/>
</dbReference>
<protein>
    <submittedName>
        <fullName evidence="2">Polysaccharide deacetylase family protein</fullName>
    </submittedName>
</protein>
<dbReference type="EMBL" id="CP042433">
    <property type="protein sequence ID" value="QEC57279.1"/>
    <property type="molecule type" value="Genomic_DNA"/>
</dbReference>
<sequence length="255" mass="29714">MKAFFFLFLLLVNNIFLFAQKEKGFALVQGAVVRGNSTKKELALVFTADETGEGLPTILETLKGEKIKASFFFTGRFYRKASFQHFVQQAKKERHYLGPHSDGHLLYCDWNKRDSLLVTKDSFETDLEKNLRTIKDSGLPRPRFFIPPFEWWNDSIAVWSKEKNLLLFNFTPGIRTAADYTWPELGTVYKSSKWIMNWLKEFAATNPTALNGAIVLLHAGTDERRKDKFYNRLQEMIRFLKTKGYSFKRIDQLLD</sequence>
<dbReference type="PANTHER" id="PTHR10587">
    <property type="entry name" value="GLYCOSYL TRANSFERASE-RELATED"/>
    <property type="match status" value="1"/>
</dbReference>
<feature type="domain" description="NodB homology" evidence="1">
    <location>
        <begin position="40"/>
        <end position="248"/>
    </location>
</feature>
<evidence type="ECO:0000313" key="2">
    <source>
        <dbReference type="EMBL" id="QEC57279.1"/>
    </source>
</evidence>
<dbReference type="Proteomes" id="UP000321204">
    <property type="component" value="Chromosome"/>
</dbReference>
<dbReference type="CDD" id="cd10917">
    <property type="entry name" value="CE4_NodB_like_6s_7s"/>
    <property type="match status" value="1"/>
</dbReference>
<dbReference type="InterPro" id="IPR011330">
    <property type="entry name" value="Glyco_hydro/deAcase_b/a-brl"/>
</dbReference>
<dbReference type="InterPro" id="IPR050248">
    <property type="entry name" value="Polysacc_deacetylase_ArnD"/>
</dbReference>
<dbReference type="Pfam" id="PF01522">
    <property type="entry name" value="Polysacc_deac_1"/>
    <property type="match status" value="1"/>
</dbReference>
<dbReference type="PROSITE" id="PS51677">
    <property type="entry name" value="NODB"/>
    <property type="match status" value="1"/>
</dbReference>
<gene>
    <name evidence="2" type="ORF">FSB75_15700</name>
</gene>